<dbReference type="Pfam" id="PF08279">
    <property type="entry name" value="HTH_11"/>
    <property type="match status" value="1"/>
</dbReference>
<dbReference type="InterPro" id="IPR026881">
    <property type="entry name" value="WYL_dom"/>
</dbReference>
<protein>
    <recommendedName>
        <fullName evidence="6">Transcriptional regulator</fullName>
    </recommendedName>
</protein>
<dbReference type="InterPro" id="IPR036390">
    <property type="entry name" value="WH_DNA-bd_sf"/>
</dbReference>
<dbReference type="STRING" id="1236976.JCM16418_2680"/>
<dbReference type="InterPro" id="IPR051534">
    <property type="entry name" value="CBASS_pafABC_assoc_protein"/>
</dbReference>
<evidence type="ECO:0000259" key="3">
    <source>
        <dbReference type="Pfam" id="PF25583"/>
    </source>
</evidence>
<comment type="caution">
    <text evidence="4">The sequence shown here is derived from an EMBL/GenBank/DDBJ whole genome shotgun (WGS) entry which is preliminary data.</text>
</comment>
<dbReference type="PANTHER" id="PTHR34580:SF1">
    <property type="entry name" value="PROTEIN PAFC"/>
    <property type="match status" value="1"/>
</dbReference>
<dbReference type="Proteomes" id="UP000019364">
    <property type="component" value="Unassembled WGS sequence"/>
</dbReference>
<dbReference type="OrthoDB" id="9815009at2"/>
<feature type="domain" description="WCX" evidence="3">
    <location>
        <begin position="274"/>
        <end position="322"/>
    </location>
</feature>
<feature type="domain" description="WYL" evidence="2">
    <location>
        <begin position="153"/>
        <end position="218"/>
    </location>
</feature>
<dbReference type="Pfam" id="PF25583">
    <property type="entry name" value="WCX"/>
    <property type="match status" value="1"/>
</dbReference>
<feature type="domain" description="Helix-turn-helix type 11" evidence="1">
    <location>
        <begin position="7"/>
        <end position="55"/>
    </location>
</feature>
<evidence type="ECO:0000259" key="2">
    <source>
        <dbReference type="Pfam" id="PF13280"/>
    </source>
</evidence>
<dbReference type="Gene3D" id="1.10.10.10">
    <property type="entry name" value="Winged helix-like DNA-binding domain superfamily/Winged helix DNA-binding domain"/>
    <property type="match status" value="1"/>
</dbReference>
<evidence type="ECO:0000313" key="4">
    <source>
        <dbReference type="EMBL" id="GAF08596.1"/>
    </source>
</evidence>
<evidence type="ECO:0008006" key="6">
    <source>
        <dbReference type="Google" id="ProtNLM"/>
    </source>
</evidence>
<dbReference type="eggNOG" id="COG2378">
    <property type="taxonomic scope" value="Bacteria"/>
</dbReference>
<sequence>MTDRLIRLMRIITLIQAKPGILARELSERCGTSERTIYRDMDALSAMHIPITHQGYGKGYKFIGNFALHPLDWTEEEMLAFTELPTIMDQLRPILPQGFESAYEKVMAANHKQKADRMEIEQLDDQDSEYVSNKKDKKELVRGAKEKSDFLIPVLMATLNHHTIYAHYRLPEQQDMTQSRIDPYLLIPCKQDFKLLGRNHSTGEVLTYPLHYFKQIEVLDDRFYTVHKNSHHESPTPDVQESTAPLLFKIKLSSVVTEMFKSCEHKYALLDRVSGSDGSLIYEWLVTDTIEFLSCLRQYGADAEILEPLQYREMMKEHLLKWLKLYQ</sequence>
<dbReference type="InterPro" id="IPR036388">
    <property type="entry name" value="WH-like_DNA-bd_sf"/>
</dbReference>
<dbReference type="PANTHER" id="PTHR34580">
    <property type="match status" value="1"/>
</dbReference>
<dbReference type="SUPFAM" id="SSF46785">
    <property type="entry name" value="Winged helix' DNA-binding domain"/>
    <property type="match status" value="1"/>
</dbReference>
<evidence type="ECO:0000313" key="5">
    <source>
        <dbReference type="Proteomes" id="UP000019364"/>
    </source>
</evidence>
<dbReference type="RefSeq" id="WP_036649136.1">
    <property type="nucleotide sequence ID" value="NZ_BAVZ01000007.1"/>
</dbReference>
<dbReference type="EMBL" id="BAVZ01000007">
    <property type="protein sequence ID" value="GAF08596.1"/>
    <property type="molecule type" value="Genomic_DNA"/>
</dbReference>
<dbReference type="InterPro" id="IPR057727">
    <property type="entry name" value="WCX_dom"/>
</dbReference>
<reference evidence="4 5" key="1">
    <citation type="journal article" date="2014" name="Genome Announc.">
        <title>Draft Genome Sequence of Paenibacillus pini JCM 16418T, Isolated from the Rhizosphere of Pine Tree.</title>
        <authorList>
            <person name="Yuki M."/>
            <person name="Oshima K."/>
            <person name="Suda W."/>
            <person name="Oshida Y."/>
            <person name="Kitamura K."/>
            <person name="Iida Y."/>
            <person name="Hattori M."/>
            <person name="Ohkuma M."/>
        </authorList>
    </citation>
    <scope>NUCLEOTIDE SEQUENCE [LARGE SCALE GENOMIC DNA]</scope>
    <source>
        <strain evidence="4 5">JCM 16418</strain>
    </source>
</reference>
<name>W7YVI9_9BACL</name>
<organism evidence="4 5">
    <name type="scientific">Paenibacillus pini JCM 16418</name>
    <dbReference type="NCBI Taxonomy" id="1236976"/>
    <lineage>
        <taxon>Bacteria</taxon>
        <taxon>Bacillati</taxon>
        <taxon>Bacillota</taxon>
        <taxon>Bacilli</taxon>
        <taxon>Bacillales</taxon>
        <taxon>Paenibacillaceae</taxon>
        <taxon>Paenibacillus</taxon>
    </lineage>
</organism>
<dbReference type="AlphaFoldDB" id="W7YVI9"/>
<accession>W7YVI9</accession>
<gene>
    <name evidence="4" type="ORF">JCM16418_2680</name>
</gene>
<dbReference type="Pfam" id="PF13280">
    <property type="entry name" value="WYL"/>
    <property type="match status" value="1"/>
</dbReference>
<proteinExistence type="predicted"/>
<dbReference type="InterPro" id="IPR013196">
    <property type="entry name" value="HTH_11"/>
</dbReference>
<keyword evidence="5" id="KW-1185">Reference proteome</keyword>
<evidence type="ECO:0000259" key="1">
    <source>
        <dbReference type="Pfam" id="PF08279"/>
    </source>
</evidence>